<accession>A0A532VB43</accession>
<dbReference type="InterPro" id="IPR036075">
    <property type="entry name" value="ARMT-1-like_metal-bd_sf"/>
</dbReference>
<dbReference type="Pfam" id="PF01937">
    <property type="entry name" value="ARMT1-like_dom"/>
    <property type="match status" value="1"/>
</dbReference>
<comment type="caution">
    <text evidence="2">The sequence shown here is derived from an EMBL/GenBank/DDBJ whole genome shotgun (WGS) entry which is preliminary data.</text>
</comment>
<dbReference type="PIRSF" id="PIRSF006593">
    <property type="entry name" value="UCP006593"/>
    <property type="match status" value="1"/>
</dbReference>
<organism evidence="2 3">
    <name type="scientific">candidate division TA06 bacterium B3_TA06</name>
    <dbReference type="NCBI Taxonomy" id="2012487"/>
    <lineage>
        <taxon>Bacteria</taxon>
        <taxon>Bacteria division TA06</taxon>
    </lineage>
</organism>
<evidence type="ECO:0000313" key="2">
    <source>
        <dbReference type="EMBL" id="TKJ44415.1"/>
    </source>
</evidence>
<evidence type="ECO:0000259" key="1">
    <source>
        <dbReference type="Pfam" id="PF01937"/>
    </source>
</evidence>
<feature type="domain" description="Damage-control phosphatase ARMT1-like metal-binding" evidence="1">
    <location>
        <begin position="5"/>
        <end position="271"/>
    </location>
</feature>
<dbReference type="InterPro" id="IPR002791">
    <property type="entry name" value="ARMT1-like_metal-bd"/>
</dbReference>
<dbReference type="Proteomes" id="UP000317778">
    <property type="component" value="Unassembled WGS sequence"/>
</dbReference>
<name>A0A532VB43_UNCT6</name>
<sequence>MKSDPRCIPCLVRQLERSAKALHLPADEFDALIARARKEVANIPLSLPPNIYSTRLLEMIYRDGADPYKEEKARHNREVADILPLVRRMVKRSDNPKRTALLAASLGNIIDLGTIEHIDTGEIKEFLENATFERDDSPELLRKVEEAQSMVYVVDNAGEVLLDSLCAEILGVPQTIFVAKESPILNDVTTREMIELGFSTEKVTSTGTNDLGINWETLNPEVRQLMRDADVVIAKGHANFESFIDGPQEAFLLLKIKCEVVAEKIGEDCGSLVCMHYLPQKNASPSFGDPE</sequence>
<dbReference type="Gene3D" id="1.10.285.20">
    <property type="entry name" value="Uncharacterised protein PF01937, DUF89, domain 2"/>
    <property type="match status" value="1"/>
</dbReference>
<dbReference type="EMBL" id="NJBO01000001">
    <property type="protein sequence ID" value="TKJ44415.1"/>
    <property type="molecule type" value="Genomic_DNA"/>
</dbReference>
<dbReference type="SUPFAM" id="SSF111321">
    <property type="entry name" value="AF1104-like"/>
    <property type="match status" value="1"/>
</dbReference>
<dbReference type="AlphaFoldDB" id="A0A532VB43"/>
<reference evidence="2 3" key="1">
    <citation type="submission" date="2017-06" db="EMBL/GenBank/DDBJ databases">
        <title>Novel microbial phyla capable of carbon fixation and sulfur reduction in deep-sea sediments.</title>
        <authorList>
            <person name="Huang J."/>
            <person name="Baker B."/>
            <person name="Wang Y."/>
        </authorList>
    </citation>
    <scope>NUCLEOTIDE SEQUENCE [LARGE SCALE GENOMIC DNA]</scope>
    <source>
        <strain evidence="2">B3_TA06</strain>
    </source>
</reference>
<dbReference type="Gene3D" id="3.40.50.10880">
    <property type="entry name" value="Uncharacterised protein PF01937, DUF89, domain 3"/>
    <property type="match status" value="1"/>
</dbReference>
<dbReference type="InterPro" id="IPR014444">
    <property type="entry name" value="PH1575-like"/>
</dbReference>
<proteinExistence type="predicted"/>
<evidence type="ECO:0000313" key="3">
    <source>
        <dbReference type="Proteomes" id="UP000317778"/>
    </source>
</evidence>
<protein>
    <recommendedName>
        <fullName evidence="1">Damage-control phosphatase ARMT1-like metal-binding domain-containing protein</fullName>
    </recommendedName>
</protein>
<gene>
    <name evidence="2" type="ORF">CEE36_01345</name>
</gene>